<dbReference type="Pfam" id="PF13860">
    <property type="entry name" value="FlgD_ig"/>
    <property type="match status" value="1"/>
</dbReference>
<evidence type="ECO:0000256" key="1">
    <source>
        <dbReference type="ARBA" id="ARBA00022729"/>
    </source>
</evidence>
<organism evidence="4 5">
    <name type="scientific">Eiseniibacteriota bacterium</name>
    <dbReference type="NCBI Taxonomy" id="2212470"/>
    <lineage>
        <taxon>Bacteria</taxon>
        <taxon>Candidatus Eiseniibacteriota</taxon>
    </lineage>
</organism>
<feature type="chain" id="PRO_5036790038" evidence="2">
    <location>
        <begin position="22"/>
        <end position="820"/>
    </location>
</feature>
<evidence type="ECO:0000313" key="4">
    <source>
        <dbReference type="EMBL" id="MBI5170246.1"/>
    </source>
</evidence>
<comment type="caution">
    <text evidence="4">The sequence shown here is derived from an EMBL/GenBank/DDBJ whole genome shotgun (WGS) entry which is preliminary data.</text>
</comment>
<gene>
    <name evidence="4" type="ORF">HZA61_12220</name>
</gene>
<feature type="domain" description="FlgD/Vpr Ig-like" evidence="3">
    <location>
        <begin position="751"/>
        <end position="806"/>
    </location>
</feature>
<dbReference type="Gene3D" id="2.60.40.1220">
    <property type="match status" value="1"/>
</dbReference>
<dbReference type="InterPro" id="IPR025965">
    <property type="entry name" value="FlgD/Vpr_Ig-like"/>
</dbReference>
<dbReference type="NCBIfam" id="NF041940">
    <property type="entry name" value="choice_anch_X"/>
    <property type="match status" value="1"/>
</dbReference>
<evidence type="ECO:0000256" key="2">
    <source>
        <dbReference type="SAM" id="SignalP"/>
    </source>
</evidence>
<dbReference type="EMBL" id="JACRIW010000087">
    <property type="protein sequence ID" value="MBI5170246.1"/>
    <property type="molecule type" value="Genomic_DNA"/>
</dbReference>
<dbReference type="NCBIfam" id="TIGR04183">
    <property type="entry name" value="Por_Secre_tail"/>
    <property type="match status" value="1"/>
</dbReference>
<evidence type="ECO:0000259" key="3">
    <source>
        <dbReference type="Pfam" id="PF13860"/>
    </source>
</evidence>
<dbReference type="AlphaFoldDB" id="A0A933W9R9"/>
<feature type="signal peptide" evidence="2">
    <location>
        <begin position="1"/>
        <end position="21"/>
    </location>
</feature>
<dbReference type="InterPro" id="IPR026444">
    <property type="entry name" value="Secre_tail"/>
</dbReference>
<dbReference type="Proteomes" id="UP000696931">
    <property type="component" value="Unassembled WGS sequence"/>
</dbReference>
<protein>
    <submittedName>
        <fullName evidence="4">T9SS type A sorting domain-containing protein</fullName>
    </submittedName>
</protein>
<dbReference type="Gene3D" id="2.60.40.4070">
    <property type="match status" value="1"/>
</dbReference>
<accession>A0A933W9R9</accession>
<dbReference type="InterPro" id="IPR014755">
    <property type="entry name" value="Cu-Rt/internalin_Ig-like"/>
</dbReference>
<sequence length="820" mass="87760">MKRLLLVLLALVALWATPASAAIVQTITVDGVNDFDPSNLLGDDAQDTQSNCGTGIFPMDIGQVYVTNDANFLYIGFQFAKSCYCDMNVGLAIDVNSAGGGTTDPFGRKIGWANVPFKPDWVIYDVTPTNCNTFNYEVLYKDTVGTWVNRSTLLNPAWGSGSNGLGIIDSTSFRELKLPLSLIGATAGTPLHLEFWVTQEGTLKGPLDAFSSDNVQMSRFSQTTYDTAAVVQMTSMATYTVLNAVDATPPTVTSAQAVNFAVQANKQFSLVTNKIDVTFSEPVELLTSQTAANYTLTGPVSRTVISAVRDGAATNVVHLTLSGVINANAAQYNVRALNVKDPANNVIVGDNVGNIRSFFIQNLIFNGNFKVGMCAGTFTAADTFAIEGSIIPLSFAICDNALMTDANSDSIYTVTVPFCLPVNPSTGKGESDLEWKFSTKCSTFEPLGSNRNYHLSSDNGASVTITESWNNDDPANYTTRPVDVVFKVNAAHANPGPSDVITLLGNIAPLHFSQPGLAMLDNGVAPDAVAGDKIYTARVTFPACSPKNVNWKVDFNGVIECLGQGDRTVYLNDALFSSANPIVLPARGIDRCTVTDKPLTVVFKVQMDGTSPLPALPTDTLAVMGSVAPLSWGVRPAAALLLNDGAGYDATAGDIYYTRAITFPDSSAFNVEFKYWLNGQFECGTSANRTLTLDDVNHTSGSPIVRVMNVFDVCSDVAAVNPGGSMSADFATLRPVLPNPVSRRASFSFELHRTGHVALRVYDVTGRRVASLLDANLPVGVHSVSWDGRGTNGLRLSSGVYLYELSMGRDRVTRRLILTN</sequence>
<proteinExistence type="predicted"/>
<reference evidence="4" key="1">
    <citation type="submission" date="2020-07" db="EMBL/GenBank/DDBJ databases">
        <title>Huge and variable diversity of episymbiotic CPR bacteria and DPANN archaea in groundwater ecosystems.</title>
        <authorList>
            <person name="He C.Y."/>
            <person name="Keren R."/>
            <person name="Whittaker M."/>
            <person name="Farag I.F."/>
            <person name="Doudna J."/>
            <person name="Cate J.H.D."/>
            <person name="Banfield J.F."/>
        </authorList>
    </citation>
    <scope>NUCLEOTIDE SEQUENCE</scope>
    <source>
        <strain evidence="4">NC_groundwater_1813_Pr3_B-0.1um_71_17</strain>
    </source>
</reference>
<keyword evidence="1 2" id="KW-0732">Signal</keyword>
<name>A0A933W9R9_UNCEI</name>
<evidence type="ECO:0000313" key="5">
    <source>
        <dbReference type="Proteomes" id="UP000696931"/>
    </source>
</evidence>